<dbReference type="Pfam" id="PF01909">
    <property type="entry name" value="NTP_transf_2"/>
    <property type="match status" value="1"/>
</dbReference>
<accession>Q2S502</accession>
<dbReference type="HOGENOM" id="CLU_130257_9_3_10"/>
<dbReference type="GO" id="GO:0016779">
    <property type="term" value="F:nucleotidyltransferase activity"/>
    <property type="evidence" value="ECO:0007669"/>
    <property type="project" value="InterPro"/>
</dbReference>
<evidence type="ECO:0000313" key="2">
    <source>
        <dbReference type="EMBL" id="ABC45639.1"/>
    </source>
</evidence>
<dbReference type="Proteomes" id="UP000008674">
    <property type="component" value="Chromosome"/>
</dbReference>
<name>Q2S502_SALRD</name>
<dbReference type="STRING" id="309807.SRU_0586"/>
<evidence type="ECO:0000259" key="1">
    <source>
        <dbReference type="Pfam" id="PF01909"/>
    </source>
</evidence>
<dbReference type="EMBL" id="CP000159">
    <property type="protein sequence ID" value="ABC45639.1"/>
    <property type="molecule type" value="Genomic_DNA"/>
</dbReference>
<gene>
    <name evidence="2" type="ordered locus">SRU_0586</name>
</gene>
<dbReference type="PANTHER" id="PTHR37030">
    <property type="entry name" value="NUCLEOTIDYLTRANSFERASE"/>
    <property type="match status" value="1"/>
</dbReference>
<dbReference type="Gene3D" id="3.30.460.10">
    <property type="entry name" value="Beta Polymerase, domain 2"/>
    <property type="match status" value="1"/>
</dbReference>
<dbReference type="AlphaFoldDB" id="Q2S502"/>
<dbReference type="EnsemblBacteria" id="ABC45639">
    <property type="protein sequence ID" value="ABC45639"/>
    <property type="gene ID" value="SRU_0586"/>
</dbReference>
<feature type="domain" description="Polymerase nucleotidyl transferase" evidence="1">
    <location>
        <begin position="9"/>
        <end position="79"/>
    </location>
</feature>
<dbReference type="InterPro" id="IPR002934">
    <property type="entry name" value="Polymerase_NTP_transf_dom"/>
</dbReference>
<dbReference type="RefSeq" id="WP_011403362.1">
    <property type="nucleotide sequence ID" value="NC_007677.1"/>
</dbReference>
<protein>
    <submittedName>
        <fullName evidence="2">Nucleotidyltransferase domain protein</fullName>
    </submittedName>
</protein>
<dbReference type="InterPro" id="IPR043519">
    <property type="entry name" value="NT_sf"/>
</dbReference>
<organism evidence="2 3">
    <name type="scientific">Salinibacter ruber (strain DSM 13855 / M31)</name>
    <dbReference type="NCBI Taxonomy" id="309807"/>
    <lineage>
        <taxon>Bacteria</taxon>
        <taxon>Pseudomonadati</taxon>
        <taxon>Rhodothermota</taxon>
        <taxon>Rhodothermia</taxon>
        <taxon>Rhodothermales</taxon>
        <taxon>Salinibacteraceae</taxon>
        <taxon>Salinibacter</taxon>
    </lineage>
</organism>
<reference evidence="2 3" key="1">
    <citation type="journal article" date="2005" name="Proc. Natl. Acad. Sci. U.S.A.">
        <title>The genome of Salinibacter ruber: convergence and gene exchange among hyperhalophilic bacteria and archaea.</title>
        <authorList>
            <person name="Mongodin E.F."/>
            <person name="Nelson K.E."/>
            <person name="Daugherty S."/>
            <person name="Deboy R.T."/>
            <person name="Wister J."/>
            <person name="Khouri H."/>
            <person name="Weidman J."/>
            <person name="Walsh D.A."/>
            <person name="Papke R.T."/>
            <person name="Sanchez Perez G."/>
            <person name="Sharma A.K."/>
            <person name="Nesbo C.L."/>
            <person name="MacLeod D."/>
            <person name="Bapteste E."/>
            <person name="Doolittle W.F."/>
            <person name="Charlebois R.L."/>
            <person name="Legault B."/>
            <person name="Rodriguez-Valera F."/>
        </authorList>
    </citation>
    <scope>NUCLEOTIDE SEQUENCE [LARGE SCALE GENOMIC DNA]</scope>
    <source>
        <strain evidence="3">DSM 13855 / CECT 5946 / M31</strain>
    </source>
</reference>
<evidence type="ECO:0000313" key="3">
    <source>
        <dbReference type="Proteomes" id="UP000008674"/>
    </source>
</evidence>
<dbReference type="CDD" id="cd05403">
    <property type="entry name" value="NT_KNTase_like"/>
    <property type="match status" value="1"/>
</dbReference>
<sequence>MEPPVLDTIIERIVEVADPERIILFGSAAHGEMGPHSDLDLLVVRKVEGRSRGHLVEEIYMNLIGVGQAVDVIVVSPEEIEEYRDSHSLVISPALDEGQEVYRATREAASSG</sequence>
<keyword evidence="3" id="KW-1185">Reference proteome</keyword>
<proteinExistence type="predicted"/>
<dbReference type="PANTHER" id="PTHR37030:SF1">
    <property type="entry name" value="NUCLEOTIDYLTRANSFERASE"/>
    <property type="match status" value="1"/>
</dbReference>
<dbReference type="eggNOG" id="COG1708">
    <property type="taxonomic scope" value="Bacteria"/>
</dbReference>
<dbReference type="SUPFAM" id="SSF81301">
    <property type="entry name" value="Nucleotidyltransferase"/>
    <property type="match status" value="1"/>
</dbReference>
<dbReference type="OrthoDB" id="1321649at2"/>
<dbReference type="KEGG" id="sru:SRU_0586"/>